<name>A0A1Q8QJM3_9FIRM</name>
<dbReference type="InterPro" id="IPR006528">
    <property type="entry name" value="Phage_head_morphogenesis_dom"/>
</dbReference>
<evidence type="ECO:0000259" key="1">
    <source>
        <dbReference type="Pfam" id="PF04233"/>
    </source>
</evidence>
<dbReference type="RefSeq" id="WP_075366854.1">
    <property type="nucleotide sequence ID" value="NZ_MLBF01000056.1"/>
</dbReference>
<evidence type="ECO:0000313" key="2">
    <source>
        <dbReference type="EMBL" id="OLN27535.1"/>
    </source>
</evidence>
<organism evidence="2 3">
    <name type="scientific">Desulfosporosinus metallidurans</name>
    <dbReference type="NCBI Taxonomy" id="1888891"/>
    <lineage>
        <taxon>Bacteria</taxon>
        <taxon>Bacillati</taxon>
        <taxon>Bacillota</taxon>
        <taxon>Clostridia</taxon>
        <taxon>Eubacteriales</taxon>
        <taxon>Desulfitobacteriaceae</taxon>
        <taxon>Desulfosporosinus</taxon>
    </lineage>
</organism>
<dbReference type="OrthoDB" id="9765386at2"/>
<dbReference type="STRING" id="1888891.DSOL_4507"/>
<dbReference type="NCBIfam" id="TIGR01641">
    <property type="entry name" value="phageSPP1_gp7"/>
    <property type="match status" value="1"/>
</dbReference>
<dbReference type="AlphaFoldDB" id="A0A1Q8QJM3"/>
<keyword evidence="3" id="KW-1185">Reference proteome</keyword>
<comment type="caution">
    <text evidence="2">The sequence shown here is derived from an EMBL/GenBank/DDBJ whole genome shotgun (WGS) entry which is preliminary data.</text>
</comment>
<gene>
    <name evidence="2" type="ORF">DSOL_4507</name>
</gene>
<sequence>MPNDVDPLYRKKIEQIKIDGEDFASNAMKDVFVEHKAALDQLHRLISKMYIDHAKDGLLNLTSAQRNDLTATVKATLKEMGISLAKSESSKVYRMLIEIFKTTYYQSAFVLESGMKTNIKLNLLKNEFVASAVNSKFKGELFSKRIWENKASMMDKLQSSIIQAMKGEIHLDKVARNMRDTFNATAYQSMRLVMTEAARVQTQATDDVGRSTGVTQQMYSATLDMKTNPVDASCDGNVYDINDSGKPKIPNHPNCRCCFVNVPYAGWSPTSRRDNSTGKNIGYATYKDWAESKGIY</sequence>
<accession>A0A1Q8QJM3</accession>
<dbReference type="Proteomes" id="UP000186102">
    <property type="component" value="Unassembled WGS sequence"/>
</dbReference>
<proteinExistence type="predicted"/>
<dbReference type="Pfam" id="PF04233">
    <property type="entry name" value="Phage_Mu_F"/>
    <property type="match status" value="1"/>
</dbReference>
<feature type="domain" description="Phage head morphogenesis" evidence="1">
    <location>
        <begin position="156"/>
        <end position="259"/>
    </location>
</feature>
<protein>
    <submittedName>
        <fullName evidence="2">Phage protein</fullName>
    </submittedName>
</protein>
<reference evidence="2 3" key="1">
    <citation type="submission" date="2016-09" db="EMBL/GenBank/DDBJ databases">
        <title>Complete genome of Desulfosporosinus sp. OL.</title>
        <authorList>
            <person name="Mardanov A."/>
            <person name="Beletsky A."/>
            <person name="Panova A."/>
            <person name="Karnachuk O."/>
            <person name="Ravin N."/>
        </authorList>
    </citation>
    <scope>NUCLEOTIDE SEQUENCE [LARGE SCALE GENOMIC DNA]</scope>
    <source>
        <strain evidence="2 3">OL</strain>
    </source>
</reference>
<dbReference type="EMBL" id="MLBF01000056">
    <property type="protein sequence ID" value="OLN27535.1"/>
    <property type="molecule type" value="Genomic_DNA"/>
</dbReference>
<evidence type="ECO:0000313" key="3">
    <source>
        <dbReference type="Proteomes" id="UP000186102"/>
    </source>
</evidence>